<evidence type="ECO:0000313" key="3">
    <source>
        <dbReference type="Proteomes" id="UP001595799"/>
    </source>
</evidence>
<dbReference type="Gene3D" id="3.60.21.70">
    <property type="entry name" value="PhoD-like phosphatase"/>
    <property type="match status" value="1"/>
</dbReference>
<dbReference type="InterPro" id="IPR018946">
    <property type="entry name" value="PhoD-like_MPP"/>
</dbReference>
<dbReference type="EMBL" id="JBHSCW010000003">
    <property type="protein sequence ID" value="MFC4350973.1"/>
    <property type="molecule type" value="Genomic_DNA"/>
</dbReference>
<dbReference type="PANTHER" id="PTHR46689:SF1">
    <property type="entry name" value="PHOD-LIKE PHOSPHATASE DOMAIN-CONTAINING PROTEIN"/>
    <property type="match status" value="1"/>
</dbReference>
<dbReference type="SUPFAM" id="SSF56300">
    <property type="entry name" value="Metallo-dependent phosphatases"/>
    <property type="match status" value="1"/>
</dbReference>
<comment type="caution">
    <text evidence="2">The sequence shown here is derived from an EMBL/GenBank/DDBJ whole genome shotgun (WGS) entry which is preliminary data.</text>
</comment>
<gene>
    <name evidence="2" type="ORF">ACFOW6_05400</name>
</gene>
<organism evidence="2 3">
    <name type="scientific">Fodinicurvata halophila</name>
    <dbReference type="NCBI Taxonomy" id="1419723"/>
    <lineage>
        <taxon>Bacteria</taxon>
        <taxon>Pseudomonadati</taxon>
        <taxon>Pseudomonadota</taxon>
        <taxon>Alphaproteobacteria</taxon>
        <taxon>Rhodospirillales</taxon>
        <taxon>Rhodovibrionaceae</taxon>
        <taxon>Fodinicurvata</taxon>
    </lineage>
</organism>
<dbReference type="GO" id="GO:0004035">
    <property type="term" value="F:alkaline phosphatase activity"/>
    <property type="evidence" value="ECO:0007669"/>
    <property type="project" value="UniProtKB-EC"/>
</dbReference>
<sequence>MPLESHFGPVLYFRGADSTHWRVRALIGLSEEMQPPPVQIQSGVVPAKHLDTRLGLAIWCYDLEFPRLAEDHSAHYGIGEESWTVCIPGTESGLHLAFTACNGSETGNLDYPEENRNRLWNRLQDAHRVTAFHLLLQGGDQLYADPVWDRVPELARRVDGQKPDTKGPGVARETVSAIRDYYFERYVKLWSQHELAPLLASIPSLMMWDDHDIFDGWGSHPPEWQASEPYRSVYDGARRAFRIFQLGLAPEGEADPHHNGFFSKSLSHLGWVYRIGDVGLLAPDLRSTRTTSQVMSRSAWQGLEAALDHLNGCRTLILLSSVPLLNLDLTPVERLMVWFPRQQGYQDDLRDQWQSFAHRREWTRMMNQLFAYAKRNEARILVTSGEIHLGAFGRAHNERHLIHQLISSGIVHPPPPRAFASALSLLSLILRPSARGIRTRMQPIPGFGRRYLAERNWLELDLPANAGPRARWHAEESGISAWVELK</sequence>
<name>A0ABV8UJJ3_9PROT</name>
<accession>A0ABV8UJJ3</accession>
<dbReference type="PANTHER" id="PTHR46689">
    <property type="entry name" value="MEMBRANE PROTEIN, PUTATIVE-RELATED"/>
    <property type="match status" value="1"/>
</dbReference>
<feature type="domain" description="PhoD-like phosphatase" evidence="1">
    <location>
        <begin position="123"/>
        <end position="335"/>
    </location>
</feature>
<keyword evidence="2" id="KW-0378">Hydrolase</keyword>
<dbReference type="CDD" id="cd07389">
    <property type="entry name" value="MPP_PhoD"/>
    <property type="match status" value="1"/>
</dbReference>
<keyword evidence="3" id="KW-1185">Reference proteome</keyword>
<dbReference type="InterPro" id="IPR029052">
    <property type="entry name" value="Metallo-depent_PP-like"/>
</dbReference>
<proteinExistence type="predicted"/>
<evidence type="ECO:0000259" key="1">
    <source>
        <dbReference type="Pfam" id="PF19050"/>
    </source>
</evidence>
<dbReference type="RefSeq" id="WP_382421315.1">
    <property type="nucleotide sequence ID" value="NZ_JBHSCW010000003.1"/>
</dbReference>
<dbReference type="InterPro" id="IPR038607">
    <property type="entry name" value="PhoD-like_sf"/>
</dbReference>
<reference evidence="3" key="1">
    <citation type="journal article" date="2019" name="Int. J. Syst. Evol. Microbiol.">
        <title>The Global Catalogue of Microorganisms (GCM) 10K type strain sequencing project: providing services to taxonomists for standard genome sequencing and annotation.</title>
        <authorList>
            <consortium name="The Broad Institute Genomics Platform"/>
            <consortium name="The Broad Institute Genome Sequencing Center for Infectious Disease"/>
            <person name="Wu L."/>
            <person name="Ma J."/>
        </authorList>
    </citation>
    <scope>NUCLEOTIDE SEQUENCE [LARGE SCALE GENOMIC DNA]</scope>
    <source>
        <strain evidence="3">CECT 8472</strain>
    </source>
</reference>
<dbReference type="EC" id="3.1.3.1" evidence="2"/>
<dbReference type="Pfam" id="PF19050">
    <property type="entry name" value="PhoD_2"/>
    <property type="match status" value="1"/>
</dbReference>
<protein>
    <submittedName>
        <fullName evidence="2">Alkaline phosphatase D family protein</fullName>
        <ecNumber evidence="2">3.1.3.1</ecNumber>
    </submittedName>
</protein>
<dbReference type="InterPro" id="IPR043904">
    <property type="entry name" value="PhoD_2-like"/>
</dbReference>
<evidence type="ECO:0000313" key="2">
    <source>
        <dbReference type="EMBL" id="MFC4350973.1"/>
    </source>
</evidence>
<dbReference type="Proteomes" id="UP001595799">
    <property type="component" value="Unassembled WGS sequence"/>
</dbReference>